<keyword evidence="3" id="KW-1185">Reference proteome</keyword>
<evidence type="ECO:0000256" key="1">
    <source>
        <dbReference type="SAM" id="MobiDB-lite"/>
    </source>
</evidence>
<evidence type="ECO:0000313" key="3">
    <source>
        <dbReference type="Proteomes" id="UP000076738"/>
    </source>
</evidence>
<name>A0A167HZ93_CALVF</name>
<feature type="region of interest" description="Disordered" evidence="1">
    <location>
        <begin position="130"/>
        <end position="160"/>
    </location>
</feature>
<gene>
    <name evidence="2" type="ORF">CALVIDRAFT_530414</name>
</gene>
<evidence type="ECO:0000313" key="2">
    <source>
        <dbReference type="EMBL" id="KZO92138.1"/>
    </source>
</evidence>
<organism evidence="2 3">
    <name type="scientific">Calocera viscosa (strain TUFC12733)</name>
    <dbReference type="NCBI Taxonomy" id="1330018"/>
    <lineage>
        <taxon>Eukaryota</taxon>
        <taxon>Fungi</taxon>
        <taxon>Dikarya</taxon>
        <taxon>Basidiomycota</taxon>
        <taxon>Agaricomycotina</taxon>
        <taxon>Dacrymycetes</taxon>
        <taxon>Dacrymycetales</taxon>
        <taxon>Dacrymycetaceae</taxon>
        <taxon>Calocera</taxon>
    </lineage>
</organism>
<protein>
    <submittedName>
        <fullName evidence="2">Uncharacterized protein</fullName>
    </submittedName>
</protein>
<feature type="region of interest" description="Disordered" evidence="1">
    <location>
        <begin position="179"/>
        <end position="209"/>
    </location>
</feature>
<dbReference type="AlphaFoldDB" id="A0A167HZ93"/>
<dbReference type="EMBL" id="KV417314">
    <property type="protein sequence ID" value="KZO92138.1"/>
    <property type="molecule type" value="Genomic_DNA"/>
</dbReference>
<reference evidence="2 3" key="1">
    <citation type="journal article" date="2016" name="Mol. Biol. Evol.">
        <title>Comparative Genomics of Early-Diverging Mushroom-Forming Fungi Provides Insights into the Origins of Lignocellulose Decay Capabilities.</title>
        <authorList>
            <person name="Nagy L.G."/>
            <person name="Riley R."/>
            <person name="Tritt A."/>
            <person name="Adam C."/>
            <person name="Daum C."/>
            <person name="Floudas D."/>
            <person name="Sun H."/>
            <person name="Yadav J.S."/>
            <person name="Pangilinan J."/>
            <person name="Larsson K.H."/>
            <person name="Matsuura K."/>
            <person name="Barry K."/>
            <person name="Labutti K."/>
            <person name="Kuo R."/>
            <person name="Ohm R.A."/>
            <person name="Bhattacharya S.S."/>
            <person name="Shirouzu T."/>
            <person name="Yoshinaga Y."/>
            <person name="Martin F.M."/>
            <person name="Grigoriev I.V."/>
            <person name="Hibbett D.S."/>
        </authorList>
    </citation>
    <scope>NUCLEOTIDE SEQUENCE [LARGE SCALE GENOMIC DNA]</scope>
    <source>
        <strain evidence="2 3">TUFC12733</strain>
    </source>
</reference>
<dbReference type="Proteomes" id="UP000076738">
    <property type="component" value="Unassembled WGS sequence"/>
</dbReference>
<proteinExistence type="predicted"/>
<sequence>MRTGLCARASVHGPLCTGLCACTSERPSRNGLIPTALLTPPKVRRGRKVGERGSIGLIPTALLASPKLRRGRKVGERESLGQIRKALLTPPKLRRGRKVGERGSVGRIPKALLTGVIVRRGRKVARLAREGLRPKPGSSPRRGHLATGSQGGCMGRAGQTQGPALDAALVQRGRKVVAARDAGQNQGPALDARMLHPGRKLGSTPAGAEDETGSQACYILMLRRDPNLCREGT</sequence>
<accession>A0A167HZ93</accession>
<dbReference type="PROSITE" id="PS51257">
    <property type="entry name" value="PROKAR_LIPOPROTEIN"/>
    <property type="match status" value="1"/>
</dbReference>